<proteinExistence type="predicted"/>
<organism evidence="2 3">
    <name type="scientific">Ceratopteris richardii</name>
    <name type="common">Triangle waterfern</name>
    <dbReference type="NCBI Taxonomy" id="49495"/>
    <lineage>
        <taxon>Eukaryota</taxon>
        <taxon>Viridiplantae</taxon>
        <taxon>Streptophyta</taxon>
        <taxon>Embryophyta</taxon>
        <taxon>Tracheophyta</taxon>
        <taxon>Polypodiopsida</taxon>
        <taxon>Polypodiidae</taxon>
        <taxon>Polypodiales</taxon>
        <taxon>Pteridineae</taxon>
        <taxon>Pteridaceae</taxon>
        <taxon>Parkerioideae</taxon>
        <taxon>Ceratopteris</taxon>
    </lineage>
</organism>
<dbReference type="Proteomes" id="UP000825935">
    <property type="component" value="Chromosome 38"/>
</dbReference>
<gene>
    <name evidence="2" type="ORF">KP509_38G027300</name>
</gene>
<evidence type="ECO:0000313" key="3">
    <source>
        <dbReference type="Proteomes" id="UP000825935"/>
    </source>
</evidence>
<evidence type="ECO:0000256" key="1">
    <source>
        <dbReference type="SAM" id="MobiDB-lite"/>
    </source>
</evidence>
<feature type="compositionally biased region" description="Basic and acidic residues" evidence="1">
    <location>
        <begin position="9"/>
        <end position="30"/>
    </location>
</feature>
<sequence>MVPPFSDGCHGRFERGKETKESTRGKEKALRRLTSSNKRSAGRNPSGRITYDGLKGCHTLERAKRFIKRGRLFGKTKRRFSNLSIALKDGQRQMTGRKIGRAK</sequence>
<dbReference type="AlphaFoldDB" id="A0A8T2Q3E7"/>
<protein>
    <submittedName>
        <fullName evidence="2">Uncharacterized protein</fullName>
    </submittedName>
</protein>
<dbReference type="EMBL" id="CM035443">
    <property type="protein sequence ID" value="KAH7278156.1"/>
    <property type="molecule type" value="Genomic_DNA"/>
</dbReference>
<reference evidence="2" key="1">
    <citation type="submission" date="2021-08" db="EMBL/GenBank/DDBJ databases">
        <title>WGS assembly of Ceratopteris richardii.</title>
        <authorList>
            <person name="Marchant D.B."/>
            <person name="Chen G."/>
            <person name="Jenkins J."/>
            <person name="Shu S."/>
            <person name="Leebens-Mack J."/>
            <person name="Grimwood J."/>
            <person name="Schmutz J."/>
            <person name="Soltis P."/>
            <person name="Soltis D."/>
            <person name="Chen Z.-H."/>
        </authorList>
    </citation>
    <scope>NUCLEOTIDE SEQUENCE</scope>
    <source>
        <strain evidence="2">Whitten #5841</strain>
        <tissue evidence="2">Leaf</tissue>
    </source>
</reference>
<name>A0A8T2Q3E7_CERRI</name>
<accession>A0A8T2Q3E7</accession>
<keyword evidence="3" id="KW-1185">Reference proteome</keyword>
<comment type="caution">
    <text evidence="2">The sequence shown here is derived from an EMBL/GenBank/DDBJ whole genome shotgun (WGS) entry which is preliminary data.</text>
</comment>
<evidence type="ECO:0000313" key="2">
    <source>
        <dbReference type="EMBL" id="KAH7278156.1"/>
    </source>
</evidence>
<feature type="region of interest" description="Disordered" evidence="1">
    <location>
        <begin position="1"/>
        <end position="50"/>
    </location>
</feature>